<dbReference type="Proteomes" id="UP000500938">
    <property type="component" value="Chromosome"/>
</dbReference>
<dbReference type="InterPro" id="IPR013424">
    <property type="entry name" value="Ice-binding_C"/>
</dbReference>
<evidence type="ECO:0000259" key="2">
    <source>
        <dbReference type="Pfam" id="PF07589"/>
    </source>
</evidence>
<feature type="domain" description="Ice-binding protein C-terminal" evidence="2">
    <location>
        <begin position="216"/>
        <end position="239"/>
    </location>
</feature>
<sequence>MTIRRRTAPLLVSFLFAASLAVPASLVAQAPVLGTVDFNGDLSSNGTVGGYAVSPYQGTLTGFNAQFGVGGVTPLDNAIIWCVDFRNWANSSADSYFSTAFTSNSGGIIGNGDFSKTRRNSQADYMKAAWLIEQYDATAAISGAGLFNAENIQGTIWNMFGGTFDGSGDFYTLTLPTTMTLTRNWFVLSDDNVNGEASSQEYLTYTTASPSTTSVVPEPSTYALMGAGLLALGVVARRRKRS</sequence>
<protein>
    <submittedName>
        <fullName evidence="3">PEP-CTERM sorting domain-containing protein</fullName>
    </submittedName>
</protein>
<dbReference type="NCBIfam" id="TIGR02595">
    <property type="entry name" value="PEP_CTERM"/>
    <property type="match status" value="1"/>
</dbReference>
<evidence type="ECO:0000256" key="1">
    <source>
        <dbReference type="SAM" id="SignalP"/>
    </source>
</evidence>
<dbReference type="Pfam" id="PF07589">
    <property type="entry name" value="PEP-CTERM"/>
    <property type="match status" value="1"/>
</dbReference>
<reference evidence="3 4" key="1">
    <citation type="submission" date="2020-05" db="EMBL/GenBank/DDBJ databases">
        <title>Complete genome sequence of Gemmatimonas greenlandica TET16.</title>
        <authorList>
            <person name="Zeng Y."/>
        </authorList>
    </citation>
    <scope>NUCLEOTIDE SEQUENCE [LARGE SCALE GENOMIC DNA]</scope>
    <source>
        <strain evidence="3 4">TET16</strain>
    </source>
</reference>
<dbReference type="EMBL" id="CP053085">
    <property type="protein sequence ID" value="QJR34744.1"/>
    <property type="molecule type" value="Genomic_DNA"/>
</dbReference>
<feature type="signal peptide" evidence="1">
    <location>
        <begin position="1"/>
        <end position="24"/>
    </location>
</feature>
<organism evidence="3 4">
    <name type="scientific">Gemmatimonas groenlandica</name>
    <dbReference type="NCBI Taxonomy" id="2732249"/>
    <lineage>
        <taxon>Bacteria</taxon>
        <taxon>Pseudomonadati</taxon>
        <taxon>Gemmatimonadota</taxon>
        <taxon>Gemmatimonadia</taxon>
        <taxon>Gemmatimonadales</taxon>
        <taxon>Gemmatimonadaceae</taxon>
        <taxon>Gemmatimonas</taxon>
    </lineage>
</organism>
<evidence type="ECO:0000313" key="3">
    <source>
        <dbReference type="EMBL" id="QJR34744.1"/>
    </source>
</evidence>
<evidence type="ECO:0000313" key="4">
    <source>
        <dbReference type="Proteomes" id="UP000500938"/>
    </source>
</evidence>
<feature type="chain" id="PRO_5026879097" evidence="1">
    <location>
        <begin position="25"/>
        <end position="242"/>
    </location>
</feature>
<dbReference type="KEGG" id="ggr:HKW67_04045"/>
<name>A0A6M4II19_9BACT</name>
<accession>A0A6M4II19</accession>
<keyword evidence="4" id="KW-1185">Reference proteome</keyword>
<dbReference type="RefSeq" id="WP_171224172.1">
    <property type="nucleotide sequence ID" value="NZ_CP053085.1"/>
</dbReference>
<keyword evidence="1" id="KW-0732">Signal</keyword>
<dbReference type="AlphaFoldDB" id="A0A6M4II19"/>
<proteinExistence type="predicted"/>
<gene>
    <name evidence="3" type="ORF">HKW67_04045</name>
</gene>